<evidence type="ECO:0000256" key="4">
    <source>
        <dbReference type="PROSITE-ProRule" id="PRU00473"/>
    </source>
</evidence>
<dbReference type="PROSITE" id="PS01068">
    <property type="entry name" value="OMPA_1"/>
    <property type="match status" value="1"/>
</dbReference>
<dbReference type="InterPro" id="IPR006665">
    <property type="entry name" value="OmpA-like"/>
</dbReference>
<dbReference type="InterPro" id="IPR050330">
    <property type="entry name" value="Bact_OuterMem_StrucFunc"/>
</dbReference>
<dbReference type="InterPro" id="IPR006664">
    <property type="entry name" value="OMP_bac"/>
</dbReference>
<feature type="chain" id="PRO_5026909527" evidence="6">
    <location>
        <begin position="27"/>
        <end position="288"/>
    </location>
</feature>
<keyword evidence="3" id="KW-0998">Cell outer membrane</keyword>
<evidence type="ECO:0000259" key="7">
    <source>
        <dbReference type="PROSITE" id="PS51123"/>
    </source>
</evidence>
<evidence type="ECO:0000256" key="2">
    <source>
        <dbReference type="ARBA" id="ARBA00023136"/>
    </source>
</evidence>
<dbReference type="InterPro" id="IPR036737">
    <property type="entry name" value="OmpA-like_sf"/>
</dbReference>
<feature type="region of interest" description="Disordered" evidence="5">
    <location>
        <begin position="262"/>
        <end position="288"/>
    </location>
</feature>
<feature type="domain" description="OmpA-like" evidence="7">
    <location>
        <begin position="174"/>
        <end position="288"/>
    </location>
</feature>
<dbReference type="PRINTS" id="PR01023">
    <property type="entry name" value="NAFLGMOTY"/>
</dbReference>
<proteinExistence type="predicted"/>
<dbReference type="CDD" id="cd07185">
    <property type="entry name" value="OmpA_C-like"/>
    <property type="match status" value="1"/>
</dbReference>
<dbReference type="KEGG" id="pcam:HNE05_02340"/>
<reference evidence="8" key="1">
    <citation type="submission" date="2020-07" db="EMBL/GenBank/DDBJ databases">
        <title>Nitrate ammonifying Pseudomonas campi sp. nov. isolated from German agricultural grassland.</title>
        <authorList>
            <person name="Timsy T."/>
            <person name="Ulrich A."/>
            <person name="Spanner T."/>
            <person name="Foesel B."/>
            <person name="Kolb S."/>
            <person name="Horn M.A."/>
            <person name="Behrendt U."/>
        </authorList>
    </citation>
    <scope>NUCLEOTIDE SEQUENCE</scope>
    <source>
        <strain evidence="8">S1-A32-2</strain>
    </source>
</reference>
<dbReference type="PANTHER" id="PTHR30329:SF21">
    <property type="entry name" value="LIPOPROTEIN YIAD-RELATED"/>
    <property type="match status" value="1"/>
</dbReference>
<feature type="signal peptide" evidence="6">
    <location>
        <begin position="1"/>
        <end position="26"/>
    </location>
</feature>
<organism evidence="8 9">
    <name type="scientific">Aquipseudomonas campi</name>
    <dbReference type="NCBI Taxonomy" id="2731681"/>
    <lineage>
        <taxon>Bacteria</taxon>
        <taxon>Pseudomonadati</taxon>
        <taxon>Pseudomonadota</taxon>
        <taxon>Gammaproteobacteria</taxon>
        <taxon>Pseudomonadales</taxon>
        <taxon>Pseudomonadaceae</taxon>
        <taxon>Aquipseudomonas</taxon>
    </lineage>
</organism>
<dbReference type="PRINTS" id="PR01021">
    <property type="entry name" value="OMPADOMAIN"/>
</dbReference>
<dbReference type="Pfam" id="PF00691">
    <property type="entry name" value="OmpA"/>
    <property type="match status" value="1"/>
</dbReference>
<dbReference type="Proteomes" id="UP000501379">
    <property type="component" value="Chromosome"/>
</dbReference>
<dbReference type="EMBL" id="CP053697">
    <property type="protein sequence ID" value="QKE62251.1"/>
    <property type="molecule type" value="Genomic_DNA"/>
</dbReference>
<dbReference type="SUPFAM" id="SSF103088">
    <property type="entry name" value="OmpA-like"/>
    <property type="match status" value="1"/>
</dbReference>
<dbReference type="RefSeq" id="WP_173203853.1">
    <property type="nucleotide sequence ID" value="NZ_CP053697.2"/>
</dbReference>
<dbReference type="AlphaFoldDB" id="A0A6M8F4W5"/>
<evidence type="ECO:0000313" key="9">
    <source>
        <dbReference type="Proteomes" id="UP000501379"/>
    </source>
</evidence>
<evidence type="ECO:0000256" key="1">
    <source>
        <dbReference type="ARBA" id="ARBA00004442"/>
    </source>
</evidence>
<comment type="subcellular location">
    <subcellularLocation>
        <location evidence="1">Cell outer membrane</location>
    </subcellularLocation>
</comment>
<name>A0A6M8F4W5_9GAMM</name>
<evidence type="ECO:0000256" key="6">
    <source>
        <dbReference type="SAM" id="SignalP"/>
    </source>
</evidence>
<gene>
    <name evidence="8" type="ORF">HNE05_02340</name>
</gene>
<protein>
    <submittedName>
        <fullName evidence="8">OmpA family protein</fullName>
    </submittedName>
</protein>
<dbReference type="PROSITE" id="PS51123">
    <property type="entry name" value="OMPA_2"/>
    <property type="match status" value="1"/>
</dbReference>
<evidence type="ECO:0000313" key="8">
    <source>
        <dbReference type="EMBL" id="QKE62251.1"/>
    </source>
</evidence>
<dbReference type="GO" id="GO:0009279">
    <property type="term" value="C:cell outer membrane"/>
    <property type="evidence" value="ECO:0007669"/>
    <property type="project" value="UniProtKB-SubCell"/>
</dbReference>
<evidence type="ECO:0000256" key="3">
    <source>
        <dbReference type="ARBA" id="ARBA00023237"/>
    </source>
</evidence>
<accession>A0A6M8F4W5</accession>
<evidence type="ECO:0000256" key="5">
    <source>
        <dbReference type="SAM" id="MobiDB-lite"/>
    </source>
</evidence>
<keyword evidence="2 4" id="KW-0472">Membrane</keyword>
<dbReference type="InterPro" id="IPR006690">
    <property type="entry name" value="OMPA-like_CS"/>
</dbReference>
<keyword evidence="6" id="KW-0732">Signal</keyword>
<keyword evidence="9" id="KW-1185">Reference proteome</keyword>
<dbReference type="PANTHER" id="PTHR30329">
    <property type="entry name" value="STATOR ELEMENT OF FLAGELLAR MOTOR COMPLEX"/>
    <property type="match status" value="1"/>
</dbReference>
<sequence length="288" mass="31100">MTMLATLLHRLSLAGLVLALALPTQAGEDIGGAKDHPLLSRYPASHITEYQQNYNAVDFATDSIDGVPQRHSVEGNATQIFYFHDSAETQPSPLQLLRNYQNAIKAIGGEVIYERLPSEGDGGETTLKVLTGGKEVWVRVEPGIFSAPTQSYRLAIVEVAAMQQVVSANQLLDELNRNGFIALYINFDTGKADLKADGQASVREIVSMLGSAPDLKIAIEGHTDNVGQPADNKALSERRAQSVMAAIVAAGIPAERLQAAGFGQERPVADNRSEEGRAKNRRVELVKQ</sequence>
<dbReference type="Gene3D" id="3.30.1330.60">
    <property type="entry name" value="OmpA-like domain"/>
    <property type="match status" value="1"/>
</dbReference>
<feature type="compositionally biased region" description="Basic and acidic residues" evidence="5">
    <location>
        <begin position="267"/>
        <end position="288"/>
    </location>
</feature>